<keyword evidence="2" id="KW-1185">Reference proteome</keyword>
<proteinExistence type="predicted"/>
<comment type="caution">
    <text evidence="1">The sequence shown here is derived from an EMBL/GenBank/DDBJ whole genome shotgun (WGS) entry which is preliminary data.</text>
</comment>
<sequence>MRFRNGVGGLAGAGWMQRELERGWTDGSPRCLIDEAHSGFERQEGCNGLSVTWQACRSSPGLGRECDTKRLRQAALVCPQKKSKKVP</sequence>
<dbReference type="Proteomes" id="UP001152622">
    <property type="component" value="Chromosome 8"/>
</dbReference>
<accession>A0A9Q1F7T3</accession>
<name>A0A9Q1F7T3_SYNKA</name>
<gene>
    <name evidence="1" type="ORF">SKAU_G00241410</name>
</gene>
<evidence type="ECO:0000313" key="1">
    <source>
        <dbReference type="EMBL" id="KAJ8352665.1"/>
    </source>
</evidence>
<reference evidence="1" key="1">
    <citation type="journal article" date="2023" name="Science">
        <title>Genome structures resolve the early diversification of teleost fishes.</title>
        <authorList>
            <person name="Parey E."/>
            <person name="Louis A."/>
            <person name="Montfort J."/>
            <person name="Bouchez O."/>
            <person name="Roques C."/>
            <person name="Iampietro C."/>
            <person name="Lluch J."/>
            <person name="Castinel A."/>
            <person name="Donnadieu C."/>
            <person name="Desvignes T."/>
            <person name="Floi Bucao C."/>
            <person name="Jouanno E."/>
            <person name="Wen M."/>
            <person name="Mejri S."/>
            <person name="Dirks R."/>
            <person name="Jansen H."/>
            <person name="Henkel C."/>
            <person name="Chen W.J."/>
            <person name="Zahm M."/>
            <person name="Cabau C."/>
            <person name="Klopp C."/>
            <person name="Thompson A.W."/>
            <person name="Robinson-Rechavi M."/>
            <person name="Braasch I."/>
            <person name="Lecointre G."/>
            <person name="Bobe J."/>
            <person name="Postlethwait J.H."/>
            <person name="Berthelot C."/>
            <person name="Roest Crollius H."/>
            <person name="Guiguen Y."/>
        </authorList>
    </citation>
    <scope>NUCLEOTIDE SEQUENCE</scope>
    <source>
        <strain evidence="1">WJC10195</strain>
    </source>
</reference>
<dbReference type="EMBL" id="JAINUF010000008">
    <property type="protein sequence ID" value="KAJ8352665.1"/>
    <property type="molecule type" value="Genomic_DNA"/>
</dbReference>
<organism evidence="1 2">
    <name type="scientific">Synaphobranchus kaupii</name>
    <name type="common">Kaup's arrowtooth eel</name>
    <dbReference type="NCBI Taxonomy" id="118154"/>
    <lineage>
        <taxon>Eukaryota</taxon>
        <taxon>Metazoa</taxon>
        <taxon>Chordata</taxon>
        <taxon>Craniata</taxon>
        <taxon>Vertebrata</taxon>
        <taxon>Euteleostomi</taxon>
        <taxon>Actinopterygii</taxon>
        <taxon>Neopterygii</taxon>
        <taxon>Teleostei</taxon>
        <taxon>Anguilliformes</taxon>
        <taxon>Synaphobranchidae</taxon>
        <taxon>Synaphobranchus</taxon>
    </lineage>
</organism>
<evidence type="ECO:0000313" key="2">
    <source>
        <dbReference type="Proteomes" id="UP001152622"/>
    </source>
</evidence>
<dbReference type="AlphaFoldDB" id="A0A9Q1F7T3"/>
<protein>
    <submittedName>
        <fullName evidence="1">Uncharacterized protein</fullName>
    </submittedName>
</protein>